<evidence type="ECO:0000313" key="3">
    <source>
        <dbReference type="EMBL" id="SKA81341.1"/>
    </source>
</evidence>
<dbReference type="Proteomes" id="UP000189735">
    <property type="component" value="Unassembled WGS sequence"/>
</dbReference>
<gene>
    <name evidence="3" type="ORF">SAMN06295879_0313</name>
</gene>
<dbReference type="Gene3D" id="2.40.260.10">
    <property type="entry name" value="Sortase"/>
    <property type="match status" value="1"/>
</dbReference>
<keyword evidence="2" id="KW-1133">Transmembrane helix</keyword>
<evidence type="ECO:0000313" key="4">
    <source>
        <dbReference type="Proteomes" id="UP000189735"/>
    </source>
</evidence>
<accession>A0A1T4WXI8</accession>
<feature type="transmembrane region" description="Helical" evidence="2">
    <location>
        <begin position="296"/>
        <end position="317"/>
    </location>
</feature>
<sequence>MTIVTERPDSAADNVPPPGGVFAEHMPPRKPSPAASRPAKIAAPALERFLSLMLVMVSVTILALLANLVLVSPVQHYASQNRLYQDIRLALAEGSAPTGPVNPDGTLVEPGTALGVLYAPIIGIGHEVMVEGTSAAQTMEGIGHRRDTVLPCQVGTSVLMARSGAYGGVGQAFTKLVPGDKFSVTVTQGSCTYEVISARRPGDQAPSAPAAREGRLTLTTASGAPFMPTEVYRVDAKLVTDAFDHPSVAFPTGALPSSEAAMGTDTSNLFALVLLLELLVGVAIGVSWLWRRWGRWQTWIVGAPAIIAVGLLSATAINQWLLPNLL</sequence>
<keyword evidence="2" id="KW-0812">Transmembrane</keyword>
<protein>
    <recommendedName>
        <fullName evidence="5">LPXTG-site transpeptidase (Sortase) family protein</fullName>
    </recommendedName>
</protein>
<name>A0A1T4WXI8_9MICO</name>
<evidence type="ECO:0008006" key="5">
    <source>
        <dbReference type="Google" id="ProtNLM"/>
    </source>
</evidence>
<organism evidence="3 4">
    <name type="scientific">Agreia bicolorata</name>
    <dbReference type="NCBI Taxonomy" id="110935"/>
    <lineage>
        <taxon>Bacteria</taxon>
        <taxon>Bacillati</taxon>
        <taxon>Actinomycetota</taxon>
        <taxon>Actinomycetes</taxon>
        <taxon>Micrococcales</taxon>
        <taxon>Microbacteriaceae</taxon>
        <taxon>Agreia</taxon>
    </lineage>
</organism>
<dbReference type="AlphaFoldDB" id="A0A1T4WXI8"/>
<reference evidence="4" key="1">
    <citation type="submission" date="2017-02" db="EMBL/GenBank/DDBJ databases">
        <authorList>
            <person name="Varghese N."/>
            <person name="Submissions S."/>
        </authorList>
    </citation>
    <scope>NUCLEOTIDE SEQUENCE [LARGE SCALE GENOMIC DNA]</scope>
    <source>
        <strain evidence="4">VKM Ac-2052</strain>
    </source>
</reference>
<dbReference type="InterPro" id="IPR023365">
    <property type="entry name" value="Sortase_dom-sf"/>
</dbReference>
<keyword evidence="2" id="KW-0472">Membrane</keyword>
<feature type="transmembrane region" description="Helical" evidence="2">
    <location>
        <begin position="269"/>
        <end position="290"/>
    </location>
</feature>
<feature type="region of interest" description="Disordered" evidence="1">
    <location>
        <begin position="1"/>
        <end position="36"/>
    </location>
</feature>
<proteinExistence type="predicted"/>
<dbReference type="SUPFAM" id="SSF63817">
    <property type="entry name" value="Sortase"/>
    <property type="match status" value="1"/>
</dbReference>
<feature type="transmembrane region" description="Helical" evidence="2">
    <location>
        <begin position="49"/>
        <end position="71"/>
    </location>
</feature>
<dbReference type="EMBL" id="FUYG01000001">
    <property type="protein sequence ID" value="SKA81341.1"/>
    <property type="molecule type" value="Genomic_DNA"/>
</dbReference>
<feature type="compositionally biased region" description="Basic and acidic residues" evidence="1">
    <location>
        <begin position="1"/>
        <end position="10"/>
    </location>
</feature>
<evidence type="ECO:0000256" key="2">
    <source>
        <dbReference type="SAM" id="Phobius"/>
    </source>
</evidence>
<evidence type="ECO:0000256" key="1">
    <source>
        <dbReference type="SAM" id="MobiDB-lite"/>
    </source>
</evidence>